<evidence type="ECO:0000256" key="4">
    <source>
        <dbReference type="ARBA" id="ARBA00022801"/>
    </source>
</evidence>
<protein>
    <recommendedName>
        <fullName evidence="16">G/T mismatch-specific thymine DNA glycosylase</fullName>
        <ecNumber evidence="15">3.2.2.29</ecNumber>
    </recommendedName>
    <alternativeName>
        <fullName evidence="17">Thymine-DNA glycosylase</fullName>
    </alternativeName>
</protein>
<keyword evidence="21" id="KW-1185">Reference proteome</keyword>
<evidence type="ECO:0000259" key="19">
    <source>
        <dbReference type="Pfam" id="PF03167"/>
    </source>
</evidence>
<evidence type="ECO:0000256" key="15">
    <source>
        <dbReference type="ARBA" id="ARBA00066769"/>
    </source>
</evidence>
<dbReference type="GO" id="GO:0003677">
    <property type="term" value="F:DNA binding"/>
    <property type="evidence" value="ECO:0007669"/>
    <property type="project" value="UniProtKB-ARBA"/>
</dbReference>
<dbReference type="Pfam" id="PF03167">
    <property type="entry name" value="UDG"/>
    <property type="match status" value="1"/>
</dbReference>
<dbReference type="AlphaFoldDB" id="A0A5C3LIU7"/>
<evidence type="ECO:0000256" key="5">
    <source>
        <dbReference type="ARBA" id="ARBA00022843"/>
    </source>
</evidence>
<keyword evidence="11" id="KW-0539">Nucleus</keyword>
<dbReference type="GO" id="GO:0032183">
    <property type="term" value="F:SUMO binding"/>
    <property type="evidence" value="ECO:0007669"/>
    <property type="project" value="UniProtKB-ARBA"/>
</dbReference>
<dbReference type="InterPro" id="IPR005122">
    <property type="entry name" value="Uracil-DNA_glycosylase-like"/>
</dbReference>
<evidence type="ECO:0000256" key="8">
    <source>
        <dbReference type="ARBA" id="ARBA00023159"/>
    </source>
</evidence>
<feature type="region of interest" description="Disordered" evidence="18">
    <location>
        <begin position="32"/>
        <end position="106"/>
    </location>
</feature>
<keyword evidence="5" id="KW-0832">Ubl conjugation</keyword>
<dbReference type="PANTHER" id="PTHR12159:SF9">
    <property type="entry name" value="G_T MISMATCH-SPECIFIC THYMINE DNA GLYCOSYLASE"/>
    <property type="match status" value="1"/>
</dbReference>
<dbReference type="GO" id="GO:0005654">
    <property type="term" value="C:nucleoplasm"/>
    <property type="evidence" value="ECO:0007669"/>
    <property type="project" value="UniProtKB-ARBA"/>
</dbReference>
<dbReference type="EMBL" id="ML213666">
    <property type="protein sequence ID" value="TFK32700.1"/>
    <property type="molecule type" value="Genomic_DNA"/>
</dbReference>
<evidence type="ECO:0000256" key="12">
    <source>
        <dbReference type="ARBA" id="ARBA00052915"/>
    </source>
</evidence>
<comment type="similarity">
    <text evidence="13">Belongs to the uracil-DNA glycosylase (UDG) superfamily. TDG/mug family.</text>
</comment>
<reference evidence="20 21" key="1">
    <citation type="journal article" date="2019" name="Nat. Ecol. Evol.">
        <title>Megaphylogeny resolves global patterns of mushroom evolution.</title>
        <authorList>
            <person name="Varga T."/>
            <person name="Krizsan K."/>
            <person name="Foldi C."/>
            <person name="Dima B."/>
            <person name="Sanchez-Garcia M."/>
            <person name="Sanchez-Ramirez S."/>
            <person name="Szollosi G.J."/>
            <person name="Szarkandi J.G."/>
            <person name="Papp V."/>
            <person name="Albert L."/>
            <person name="Andreopoulos W."/>
            <person name="Angelini C."/>
            <person name="Antonin V."/>
            <person name="Barry K.W."/>
            <person name="Bougher N.L."/>
            <person name="Buchanan P."/>
            <person name="Buyck B."/>
            <person name="Bense V."/>
            <person name="Catcheside P."/>
            <person name="Chovatia M."/>
            <person name="Cooper J."/>
            <person name="Damon W."/>
            <person name="Desjardin D."/>
            <person name="Finy P."/>
            <person name="Geml J."/>
            <person name="Haridas S."/>
            <person name="Hughes K."/>
            <person name="Justo A."/>
            <person name="Karasinski D."/>
            <person name="Kautmanova I."/>
            <person name="Kiss B."/>
            <person name="Kocsube S."/>
            <person name="Kotiranta H."/>
            <person name="LaButti K.M."/>
            <person name="Lechner B.E."/>
            <person name="Liimatainen K."/>
            <person name="Lipzen A."/>
            <person name="Lukacs Z."/>
            <person name="Mihaltcheva S."/>
            <person name="Morgado L.N."/>
            <person name="Niskanen T."/>
            <person name="Noordeloos M.E."/>
            <person name="Ohm R.A."/>
            <person name="Ortiz-Santana B."/>
            <person name="Ovrebo C."/>
            <person name="Racz N."/>
            <person name="Riley R."/>
            <person name="Savchenko A."/>
            <person name="Shiryaev A."/>
            <person name="Soop K."/>
            <person name="Spirin V."/>
            <person name="Szebenyi C."/>
            <person name="Tomsovsky M."/>
            <person name="Tulloss R.E."/>
            <person name="Uehling J."/>
            <person name="Grigoriev I.V."/>
            <person name="Vagvolgyi C."/>
            <person name="Papp T."/>
            <person name="Martin F.M."/>
            <person name="Miettinen O."/>
            <person name="Hibbett D.S."/>
            <person name="Nagy L.G."/>
        </authorList>
    </citation>
    <scope>NUCLEOTIDE SEQUENCE [LARGE SCALE GENOMIC DNA]</scope>
    <source>
        <strain evidence="20 21">CBS 166.37</strain>
    </source>
</reference>
<evidence type="ECO:0000256" key="1">
    <source>
        <dbReference type="ARBA" id="ARBA00004123"/>
    </source>
</evidence>
<dbReference type="GO" id="GO:0004844">
    <property type="term" value="F:uracil DNA N-glycosylase activity"/>
    <property type="evidence" value="ECO:0007669"/>
    <property type="project" value="TreeGrafter"/>
</dbReference>
<dbReference type="PANTHER" id="PTHR12159">
    <property type="entry name" value="G/T AND G/U MISMATCH-SPECIFIC DNA GLYCOSYLASE"/>
    <property type="match status" value="1"/>
</dbReference>
<keyword evidence="9" id="KW-0804">Transcription</keyword>
<evidence type="ECO:0000256" key="16">
    <source>
        <dbReference type="ARBA" id="ARBA00071248"/>
    </source>
</evidence>
<organism evidence="20 21">
    <name type="scientific">Crucibulum laeve</name>
    <dbReference type="NCBI Taxonomy" id="68775"/>
    <lineage>
        <taxon>Eukaryota</taxon>
        <taxon>Fungi</taxon>
        <taxon>Dikarya</taxon>
        <taxon>Basidiomycota</taxon>
        <taxon>Agaricomycotina</taxon>
        <taxon>Agaricomycetes</taxon>
        <taxon>Agaricomycetidae</taxon>
        <taxon>Agaricales</taxon>
        <taxon>Agaricineae</taxon>
        <taxon>Nidulariaceae</taxon>
        <taxon>Crucibulum</taxon>
    </lineage>
</organism>
<keyword evidence="8" id="KW-0010">Activator</keyword>
<dbReference type="GO" id="GO:0141016">
    <property type="term" value="F:G/T mismatch-specific thymine-DNA glycosylase activity"/>
    <property type="evidence" value="ECO:0007669"/>
    <property type="project" value="UniProtKB-EC"/>
</dbReference>
<comment type="subunit">
    <text evidence="14">Homodimer. Interacts with AICDA and GADD45A.</text>
</comment>
<dbReference type="InterPro" id="IPR036895">
    <property type="entry name" value="Uracil-DNA_glycosylase-like_sf"/>
</dbReference>
<dbReference type="FunFam" id="3.40.470.10:FF:000002">
    <property type="entry name" value="G/T mismatch-specific thymine DNA glycosylase"/>
    <property type="match status" value="1"/>
</dbReference>
<dbReference type="CDD" id="cd10028">
    <property type="entry name" value="UDG-F2_TDG_MUG"/>
    <property type="match status" value="1"/>
</dbReference>
<accession>A0A5C3LIU7</accession>
<dbReference type="Gene3D" id="3.40.470.10">
    <property type="entry name" value="Uracil-DNA glycosylase-like domain"/>
    <property type="match status" value="1"/>
</dbReference>
<proteinExistence type="inferred from homology"/>
<dbReference type="Proteomes" id="UP000308652">
    <property type="component" value="Unassembled WGS sequence"/>
</dbReference>
<evidence type="ECO:0000256" key="18">
    <source>
        <dbReference type="SAM" id="MobiDB-lite"/>
    </source>
</evidence>
<dbReference type="GO" id="GO:0006285">
    <property type="term" value="P:base-excision repair, AP site formation"/>
    <property type="evidence" value="ECO:0007669"/>
    <property type="project" value="InterPro"/>
</dbReference>
<evidence type="ECO:0000256" key="17">
    <source>
        <dbReference type="ARBA" id="ARBA00083221"/>
    </source>
</evidence>
<keyword evidence="3" id="KW-0227">DNA damage</keyword>
<dbReference type="STRING" id="68775.A0A5C3LIU7"/>
<dbReference type="GO" id="GO:0040029">
    <property type="term" value="P:epigenetic regulation of gene expression"/>
    <property type="evidence" value="ECO:0007669"/>
    <property type="project" value="UniProtKB-ARBA"/>
</dbReference>
<name>A0A5C3LIU7_9AGAR</name>
<evidence type="ECO:0000256" key="11">
    <source>
        <dbReference type="ARBA" id="ARBA00023242"/>
    </source>
</evidence>
<sequence length="333" mass="37189">MNNKIEEDDENSSALLDSNAARNLQASISHFAFASSSPTSTSSSGQKKYNLKDRTPSKTPISENFEDETITTGSPTKYKTGKRLREPLDEYEPEAQQLNKKSKKKRGLADPEVYAHLKELEDYLQEGLELVFCGINPGYKSAEVGHHFGNPNNHFWGCLHESGLTSERLLPEDDHTLPERFSIGLTNLVSRPTAEQAELSKKEQVDGVPVVLDKIARYRPGIVCFVGLGIADIFKSYVLKDQLREKKSKATYGLQPFKLVYPEESKSNVKETLFYAVSSTSGRVVRYQRSDKVKQFTDLKSVVQEMKNNTISTETLHVVTLPSLASSSSENST</sequence>
<evidence type="ECO:0000256" key="2">
    <source>
        <dbReference type="ARBA" id="ARBA00022499"/>
    </source>
</evidence>
<feature type="compositionally biased region" description="Low complexity" evidence="18">
    <location>
        <begin position="32"/>
        <end position="44"/>
    </location>
</feature>
<gene>
    <name evidence="20" type="ORF">BDQ12DRAFT_658875</name>
</gene>
<comment type="catalytic activity">
    <reaction evidence="12">
        <text>Hydrolyzes mismatched double-stranded DNA and polynucleotides, releasing free thymine.</text>
        <dbReference type="EC" id="3.2.2.29"/>
    </reaction>
</comment>
<keyword evidence="2" id="KW-1017">Isopeptide bond</keyword>
<comment type="subcellular location">
    <subcellularLocation>
        <location evidence="1">Nucleus</location>
    </subcellularLocation>
</comment>
<evidence type="ECO:0000256" key="3">
    <source>
        <dbReference type="ARBA" id="ARBA00022763"/>
    </source>
</evidence>
<dbReference type="SUPFAM" id="SSF52141">
    <property type="entry name" value="Uracil-DNA glycosylase-like"/>
    <property type="match status" value="1"/>
</dbReference>
<evidence type="ECO:0000256" key="6">
    <source>
        <dbReference type="ARBA" id="ARBA00022853"/>
    </source>
</evidence>
<dbReference type="InterPro" id="IPR015637">
    <property type="entry name" value="MUG/TDG"/>
</dbReference>
<evidence type="ECO:0000313" key="20">
    <source>
        <dbReference type="EMBL" id="TFK32700.1"/>
    </source>
</evidence>
<evidence type="ECO:0000256" key="14">
    <source>
        <dbReference type="ARBA" id="ARBA00064519"/>
    </source>
</evidence>
<keyword evidence="6" id="KW-0156">Chromatin regulator</keyword>
<evidence type="ECO:0000313" key="21">
    <source>
        <dbReference type="Proteomes" id="UP000308652"/>
    </source>
</evidence>
<evidence type="ECO:0000256" key="7">
    <source>
        <dbReference type="ARBA" id="ARBA00023015"/>
    </source>
</evidence>
<evidence type="ECO:0000256" key="9">
    <source>
        <dbReference type="ARBA" id="ARBA00023163"/>
    </source>
</evidence>
<dbReference type="OrthoDB" id="565731at2759"/>
<keyword evidence="10" id="KW-0234">DNA repair</keyword>
<keyword evidence="4" id="KW-0378">Hydrolase</keyword>
<keyword evidence="7" id="KW-0805">Transcription regulation</keyword>
<evidence type="ECO:0000256" key="13">
    <source>
        <dbReference type="ARBA" id="ARBA00061261"/>
    </source>
</evidence>
<evidence type="ECO:0000256" key="10">
    <source>
        <dbReference type="ARBA" id="ARBA00023204"/>
    </source>
</evidence>
<dbReference type="EC" id="3.2.2.29" evidence="15"/>
<feature type="domain" description="Uracil-DNA glycosylase-like" evidence="19">
    <location>
        <begin position="123"/>
        <end position="294"/>
    </location>
</feature>